<dbReference type="InterPro" id="IPR018488">
    <property type="entry name" value="cNMP-bd_CS"/>
</dbReference>
<dbReference type="RefSeq" id="WP_174404559.1">
    <property type="nucleotide sequence ID" value="NZ_BLVO01000012.1"/>
</dbReference>
<feature type="domain" description="Cyclic nucleotide-binding" evidence="1">
    <location>
        <begin position="1"/>
        <end position="108"/>
    </location>
</feature>
<dbReference type="PROSITE" id="PS50042">
    <property type="entry name" value="CNMP_BINDING_3"/>
    <property type="match status" value="1"/>
</dbReference>
<dbReference type="PANTHER" id="PTHR24567:SF74">
    <property type="entry name" value="HTH-TYPE TRANSCRIPTIONAL REGULATOR ARCR"/>
    <property type="match status" value="1"/>
</dbReference>
<dbReference type="GO" id="GO:0003700">
    <property type="term" value="F:DNA-binding transcription factor activity"/>
    <property type="evidence" value="ECO:0007669"/>
    <property type="project" value="TreeGrafter"/>
</dbReference>
<comment type="caution">
    <text evidence="2">The sequence shown here is derived from an EMBL/GenBank/DDBJ whole genome shotgun (WGS) entry which is preliminary data.</text>
</comment>
<dbReference type="InterPro" id="IPR014710">
    <property type="entry name" value="RmlC-like_jellyroll"/>
</dbReference>
<dbReference type="InterPro" id="IPR018490">
    <property type="entry name" value="cNMP-bd_dom_sf"/>
</dbReference>
<reference evidence="2 3" key="1">
    <citation type="submission" date="2020-05" db="EMBL/GenBank/DDBJ databases">
        <title>Draft genome sequence of Desulfovibrio sp. strain HN2T.</title>
        <authorList>
            <person name="Ueno A."/>
            <person name="Tamazawa S."/>
            <person name="Tamamura S."/>
            <person name="Murakami T."/>
            <person name="Kiyama T."/>
            <person name="Inomata H."/>
            <person name="Amano Y."/>
            <person name="Miyakawa K."/>
            <person name="Tamaki H."/>
            <person name="Naganuma T."/>
            <person name="Kaneko K."/>
        </authorList>
    </citation>
    <scope>NUCLEOTIDE SEQUENCE [LARGE SCALE GENOMIC DNA]</scope>
    <source>
        <strain evidence="2 3">HN2</strain>
    </source>
</reference>
<dbReference type="InterPro" id="IPR050397">
    <property type="entry name" value="Env_Response_Regulators"/>
</dbReference>
<dbReference type="AlphaFoldDB" id="A0A7J0BGR3"/>
<organism evidence="2 3">
    <name type="scientific">Desulfovibrio subterraneus</name>
    <dbReference type="NCBI Taxonomy" id="2718620"/>
    <lineage>
        <taxon>Bacteria</taxon>
        <taxon>Pseudomonadati</taxon>
        <taxon>Thermodesulfobacteriota</taxon>
        <taxon>Desulfovibrionia</taxon>
        <taxon>Desulfovibrionales</taxon>
        <taxon>Desulfovibrionaceae</taxon>
        <taxon>Desulfovibrio</taxon>
    </lineage>
</organism>
<dbReference type="CDD" id="cd00038">
    <property type="entry name" value="CAP_ED"/>
    <property type="match status" value="1"/>
</dbReference>
<dbReference type="GO" id="GO:0005829">
    <property type="term" value="C:cytosol"/>
    <property type="evidence" value="ECO:0007669"/>
    <property type="project" value="TreeGrafter"/>
</dbReference>
<accession>A0A7J0BGR3</accession>
<sequence>MPSYAVRTFLKYSMIFSEGSRGDSAYLLQEGRVELSKDVHGKKKVLAILNPVNMFGEMSLILDDKRRTATAVALDDVRAVELKQKHFDSFVRESPQIMQTLIDVLVHRLRSSTKKSMHVPSLFQGVCRTFELMAHNGVRKCDYMHTIMSLKEAFVSPEDKVLDILYKLEHLGMIEQTYSPDGAKCITLLHPDHFTVEAARRVQAHAKGEEF</sequence>
<evidence type="ECO:0000259" key="1">
    <source>
        <dbReference type="PROSITE" id="PS50042"/>
    </source>
</evidence>
<dbReference type="Gene3D" id="2.60.120.10">
    <property type="entry name" value="Jelly Rolls"/>
    <property type="match status" value="1"/>
</dbReference>
<dbReference type="PROSITE" id="PS00889">
    <property type="entry name" value="CNMP_BINDING_2"/>
    <property type="match status" value="1"/>
</dbReference>
<dbReference type="SMART" id="SM00100">
    <property type="entry name" value="cNMP"/>
    <property type="match status" value="1"/>
</dbReference>
<name>A0A7J0BGR3_9BACT</name>
<dbReference type="Proteomes" id="UP000503840">
    <property type="component" value="Unassembled WGS sequence"/>
</dbReference>
<proteinExistence type="predicted"/>
<gene>
    <name evidence="2" type="ORF">DSM101010T_12640</name>
</gene>
<dbReference type="EMBL" id="BLVO01000012">
    <property type="protein sequence ID" value="GFM32899.1"/>
    <property type="molecule type" value="Genomic_DNA"/>
</dbReference>
<dbReference type="SUPFAM" id="SSF51206">
    <property type="entry name" value="cAMP-binding domain-like"/>
    <property type="match status" value="1"/>
</dbReference>
<evidence type="ECO:0000313" key="2">
    <source>
        <dbReference type="EMBL" id="GFM32899.1"/>
    </source>
</evidence>
<keyword evidence="3" id="KW-1185">Reference proteome</keyword>
<evidence type="ECO:0000313" key="3">
    <source>
        <dbReference type="Proteomes" id="UP000503840"/>
    </source>
</evidence>
<dbReference type="PANTHER" id="PTHR24567">
    <property type="entry name" value="CRP FAMILY TRANSCRIPTIONAL REGULATORY PROTEIN"/>
    <property type="match status" value="1"/>
</dbReference>
<dbReference type="Pfam" id="PF00027">
    <property type="entry name" value="cNMP_binding"/>
    <property type="match status" value="1"/>
</dbReference>
<protein>
    <recommendedName>
        <fullName evidence="1">Cyclic nucleotide-binding domain-containing protein</fullName>
    </recommendedName>
</protein>
<dbReference type="InterPro" id="IPR000595">
    <property type="entry name" value="cNMP-bd_dom"/>
</dbReference>